<dbReference type="InterPro" id="IPR051209">
    <property type="entry name" value="FAD-bind_Monooxygenase_sf"/>
</dbReference>
<reference evidence="6" key="1">
    <citation type="journal article" date="2017" name="Nat. Microbiol.">
        <title>Global analysis of biosynthetic gene clusters reveals vast potential of secondary metabolite production in Penicillium species.</title>
        <authorList>
            <person name="Nielsen J.C."/>
            <person name="Grijseels S."/>
            <person name="Prigent S."/>
            <person name="Ji B."/>
            <person name="Dainat J."/>
            <person name="Nielsen K.F."/>
            <person name="Frisvad J.C."/>
            <person name="Workman M."/>
            <person name="Nielsen J."/>
        </authorList>
    </citation>
    <scope>NUCLEOTIDE SEQUENCE [LARGE SCALE GENOMIC DNA]</scope>
    <source>
        <strain evidence="6">IBT 31811</strain>
    </source>
</reference>
<accession>A0A1V6PE40</accession>
<dbReference type="Proteomes" id="UP000191672">
    <property type="component" value="Unassembled WGS sequence"/>
</dbReference>
<comment type="caution">
    <text evidence="5">The sequence shown here is derived from an EMBL/GenBank/DDBJ whole genome shotgun (WGS) entry which is preliminary data.</text>
</comment>
<dbReference type="InterPro" id="IPR036188">
    <property type="entry name" value="FAD/NAD-bd_sf"/>
</dbReference>
<dbReference type="PANTHER" id="PTHR42877:SF5">
    <property type="entry name" value="L-ORNITHINE N(5)-MONOOXYGENASE-RELATED"/>
    <property type="match status" value="1"/>
</dbReference>
<sequence>MATRELQRANSAHPEFIYMPWTSPNRTTMDKRKTLYSDVVIIGAGLSGINMACQLQRQLHVSDYVIYDRAQEMGGAPQTEWEGARWVEASSRWQVYLCDLTTGEGFLHEAKVLVSAVGGYTNPKLPVLPGLERFEGPVVHTAQWEKEYDLRGLNVAVVGNGCSGSQLVPAVIDQVHSLTQFIRASVPFQRAYLSDSDTVTQNYITENAPEKYWPLLIPSYDLGCRRRILDNNYVRTLRNPRMKLTKDTIAQVGPKSVMAESGREYPVDFIILATGFEFTQWKADAVIGRQGKSLKQHWDDQGGIGAYKSVAMNEFPNMFYLLGPNSGSGHTSVLFAIEW</sequence>
<evidence type="ECO:0000256" key="2">
    <source>
        <dbReference type="ARBA" id="ARBA00010139"/>
    </source>
</evidence>
<protein>
    <submittedName>
        <fullName evidence="5">Uncharacterized protein</fullName>
    </submittedName>
</protein>
<evidence type="ECO:0000256" key="3">
    <source>
        <dbReference type="ARBA" id="ARBA00022630"/>
    </source>
</evidence>
<organism evidence="5 6">
    <name type="scientific">Penicillium antarcticum</name>
    <dbReference type="NCBI Taxonomy" id="416450"/>
    <lineage>
        <taxon>Eukaryota</taxon>
        <taxon>Fungi</taxon>
        <taxon>Dikarya</taxon>
        <taxon>Ascomycota</taxon>
        <taxon>Pezizomycotina</taxon>
        <taxon>Eurotiomycetes</taxon>
        <taxon>Eurotiomycetidae</taxon>
        <taxon>Eurotiales</taxon>
        <taxon>Aspergillaceae</taxon>
        <taxon>Penicillium</taxon>
    </lineage>
</organism>
<dbReference type="SUPFAM" id="SSF51905">
    <property type="entry name" value="FAD/NAD(P)-binding domain"/>
    <property type="match status" value="2"/>
</dbReference>
<keyword evidence="6" id="KW-1185">Reference proteome</keyword>
<gene>
    <name evidence="5" type="ORF">PENANT_c157G02132</name>
</gene>
<dbReference type="PANTHER" id="PTHR42877">
    <property type="entry name" value="L-ORNITHINE N(5)-MONOOXYGENASE-RELATED"/>
    <property type="match status" value="1"/>
</dbReference>
<dbReference type="Gene3D" id="3.50.50.60">
    <property type="entry name" value="FAD/NAD(P)-binding domain"/>
    <property type="match status" value="4"/>
</dbReference>
<evidence type="ECO:0000256" key="4">
    <source>
        <dbReference type="ARBA" id="ARBA00022827"/>
    </source>
</evidence>
<keyword evidence="4" id="KW-0274">FAD</keyword>
<dbReference type="EMBL" id="MDYN01000157">
    <property type="protein sequence ID" value="OQD75271.1"/>
    <property type="molecule type" value="Genomic_DNA"/>
</dbReference>
<comment type="similarity">
    <text evidence="2">Belongs to the FAD-binding monooxygenase family.</text>
</comment>
<dbReference type="AlphaFoldDB" id="A0A1V6PE40"/>
<proteinExistence type="inferred from homology"/>
<evidence type="ECO:0000256" key="1">
    <source>
        <dbReference type="ARBA" id="ARBA00001974"/>
    </source>
</evidence>
<name>A0A1V6PE40_9EURO</name>
<evidence type="ECO:0000313" key="5">
    <source>
        <dbReference type="EMBL" id="OQD75271.1"/>
    </source>
</evidence>
<comment type="cofactor">
    <cofactor evidence="1">
        <name>FAD</name>
        <dbReference type="ChEBI" id="CHEBI:57692"/>
    </cofactor>
</comment>
<evidence type="ECO:0000313" key="6">
    <source>
        <dbReference type="Proteomes" id="UP000191672"/>
    </source>
</evidence>
<keyword evidence="3" id="KW-0285">Flavoprotein</keyword>
<dbReference type="Pfam" id="PF13450">
    <property type="entry name" value="NAD_binding_8"/>
    <property type="match status" value="1"/>
</dbReference>